<keyword evidence="6" id="KW-1185">Reference proteome</keyword>
<dbReference type="PANTHER" id="PTHR35971:SF5">
    <property type="entry name" value="OBSCURIN LIKE CYTOSKELETAL ADAPTOR 1"/>
    <property type="match status" value="1"/>
</dbReference>
<evidence type="ECO:0000259" key="5">
    <source>
        <dbReference type="PROSITE" id="PS50835"/>
    </source>
</evidence>
<dbReference type="PROSITE" id="PS50835">
    <property type="entry name" value="IG_LIKE"/>
    <property type="match status" value="1"/>
</dbReference>
<dbReference type="InterPro" id="IPR013783">
    <property type="entry name" value="Ig-like_fold"/>
</dbReference>
<organism evidence="6 7">
    <name type="scientific">Elaeophora elaphi</name>
    <dbReference type="NCBI Taxonomy" id="1147741"/>
    <lineage>
        <taxon>Eukaryota</taxon>
        <taxon>Metazoa</taxon>
        <taxon>Ecdysozoa</taxon>
        <taxon>Nematoda</taxon>
        <taxon>Chromadorea</taxon>
        <taxon>Rhabditida</taxon>
        <taxon>Spirurina</taxon>
        <taxon>Spiruromorpha</taxon>
        <taxon>Filarioidea</taxon>
        <taxon>Onchocercidae</taxon>
        <taxon>Elaeophora</taxon>
    </lineage>
</organism>
<dbReference type="PANTHER" id="PTHR35971">
    <property type="entry name" value="SI:DKEY-31G6.6"/>
    <property type="match status" value="1"/>
</dbReference>
<dbReference type="InterPro" id="IPR007110">
    <property type="entry name" value="Ig-like_dom"/>
</dbReference>
<dbReference type="AlphaFoldDB" id="A0A0R3RHA2"/>
<feature type="domain" description="Ig-like" evidence="5">
    <location>
        <begin position="1"/>
        <end position="65"/>
    </location>
</feature>
<protein>
    <submittedName>
        <fullName evidence="7">Ig-like domain-containing protein</fullName>
    </submittedName>
</protein>
<evidence type="ECO:0000256" key="2">
    <source>
        <dbReference type="ARBA" id="ARBA00022490"/>
    </source>
</evidence>
<dbReference type="GO" id="GO:0005737">
    <property type="term" value="C:cytoplasm"/>
    <property type="evidence" value="ECO:0007669"/>
    <property type="project" value="UniProtKB-SubCell"/>
</dbReference>
<dbReference type="InterPro" id="IPR013151">
    <property type="entry name" value="Immunoglobulin_dom"/>
</dbReference>
<keyword evidence="3" id="KW-0597">Phosphoprotein</keyword>
<dbReference type="Proteomes" id="UP000050640">
    <property type="component" value="Unplaced"/>
</dbReference>
<dbReference type="InterPro" id="IPR036179">
    <property type="entry name" value="Ig-like_dom_sf"/>
</dbReference>
<dbReference type="STRING" id="1147741.A0A0R3RHA2"/>
<dbReference type="Pfam" id="PF00047">
    <property type="entry name" value="ig"/>
    <property type="match status" value="1"/>
</dbReference>
<sequence length="87" mass="10092">MEKESATLVCDVNDKDADVKWWHDGIQIKIDGKKFIAEAENRRRRLIINSAKLEDHGEYKCTTKDDQTLAQLIVDGPQLMQLFFQID</sequence>
<dbReference type="InterPro" id="IPR052385">
    <property type="entry name" value="Obscurin/Obscurin-like_Reg"/>
</dbReference>
<evidence type="ECO:0000313" key="7">
    <source>
        <dbReference type="WBParaSite" id="EEL_0000081601-mRNA-1"/>
    </source>
</evidence>
<reference evidence="7" key="1">
    <citation type="submission" date="2017-02" db="UniProtKB">
        <authorList>
            <consortium name="WormBaseParasite"/>
        </authorList>
    </citation>
    <scope>IDENTIFICATION</scope>
</reference>
<dbReference type="WBParaSite" id="EEL_0000081601-mRNA-1">
    <property type="protein sequence ID" value="EEL_0000081601-mRNA-1"/>
    <property type="gene ID" value="EEL_0000081601"/>
</dbReference>
<name>A0A0R3RHA2_9BILA</name>
<comment type="subcellular location">
    <subcellularLocation>
        <location evidence="1">Cytoplasm</location>
    </subcellularLocation>
</comment>
<evidence type="ECO:0000256" key="1">
    <source>
        <dbReference type="ARBA" id="ARBA00004496"/>
    </source>
</evidence>
<keyword evidence="2" id="KW-0963">Cytoplasm</keyword>
<keyword evidence="4" id="KW-1015">Disulfide bond</keyword>
<dbReference type="Gene3D" id="2.60.40.10">
    <property type="entry name" value="Immunoglobulins"/>
    <property type="match status" value="1"/>
</dbReference>
<evidence type="ECO:0000313" key="6">
    <source>
        <dbReference type="Proteomes" id="UP000050640"/>
    </source>
</evidence>
<proteinExistence type="predicted"/>
<dbReference type="SUPFAM" id="SSF48726">
    <property type="entry name" value="Immunoglobulin"/>
    <property type="match status" value="1"/>
</dbReference>
<evidence type="ECO:0000256" key="4">
    <source>
        <dbReference type="ARBA" id="ARBA00023157"/>
    </source>
</evidence>
<evidence type="ECO:0000256" key="3">
    <source>
        <dbReference type="ARBA" id="ARBA00022553"/>
    </source>
</evidence>
<accession>A0A0R3RHA2</accession>